<accession>A0AAV5SZ66</accession>
<keyword evidence="3" id="KW-1185">Reference proteome</keyword>
<proteinExistence type="predicted"/>
<evidence type="ECO:0000256" key="1">
    <source>
        <dbReference type="SAM" id="SignalP"/>
    </source>
</evidence>
<organism evidence="2 3">
    <name type="scientific">Pristionchus entomophagus</name>
    <dbReference type="NCBI Taxonomy" id="358040"/>
    <lineage>
        <taxon>Eukaryota</taxon>
        <taxon>Metazoa</taxon>
        <taxon>Ecdysozoa</taxon>
        <taxon>Nematoda</taxon>
        <taxon>Chromadorea</taxon>
        <taxon>Rhabditida</taxon>
        <taxon>Rhabditina</taxon>
        <taxon>Diplogasteromorpha</taxon>
        <taxon>Diplogasteroidea</taxon>
        <taxon>Neodiplogasteridae</taxon>
        <taxon>Pristionchus</taxon>
    </lineage>
</organism>
<dbReference type="Proteomes" id="UP001432027">
    <property type="component" value="Unassembled WGS sequence"/>
</dbReference>
<dbReference type="EMBL" id="BTSX01000003">
    <property type="protein sequence ID" value="GMS87632.1"/>
    <property type="molecule type" value="Genomic_DNA"/>
</dbReference>
<feature type="chain" id="PRO_5043797929" description="Secreted protein" evidence="1">
    <location>
        <begin position="30"/>
        <end position="98"/>
    </location>
</feature>
<dbReference type="AlphaFoldDB" id="A0AAV5SZ66"/>
<gene>
    <name evidence="2" type="ORF">PENTCL1PPCAC_9807</name>
</gene>
<protein>
    <recommendedName>
        <fullName evidence="4">Secreted protein</fullName>
    </recommendedName>
</protein>
<reference evidence="2" key="1">
    <citation type="submission" date="2023-10" db="EMBL/GenBank/DDBJ databases">
        <title>Genome assembly of Pristionchus species.</title>
        <authorList>
            <person name="Yoshida K."/>
            <person name="Sommer R.J."/>
        </authorList>
    </citation>
    <scope>NUCLEOTIDE SEQUENCE</scope>
    <source>
        <strain evidence="2">RS0144</strain>
    </source>
</reference>
<feature type="signal peptide" evidence="1">
    <location>
        <begin position="1"/>
        <end position="29"/>
    </location>
</feature>
<comment type="caution">
    <text evidence="2">The sequence shown here is derived from an EMBL/GenBank/DDBJ whole genome shotgun (WGS) entry which is preliminary data.</text>
</comment>
<evidence type="ECO:0000313" key="3">
    <source>
        <dbReference type="Proteomes" id="UP001432027"/>
    </source>
</evidence>
<keyword evidence="1" id="KW-0732">Signal</keyword>
<evidence type="ECO:0000313" key="2">
    <source>
        <dbReference type="EMBL" id="GMS87632.1"/>
    </source>
</evidence>
<evidence type="ECO:0008006" key="4">
    <source>
        <dbReference type="Google" id="ProtNLM"/>
    </source>
</evidence>
<sequence length="98" mass="10823">MAQFVGHSSTEKCPVLCFLLCMIIRESCAEKHSALPHSSFLLCTKCLCASAYFRPICCDLFDNQRHPAESAVSSNCCMCIAYSLLDSEPRHTVNNSAN</sequence>
<name>A0AAV5SZ66_9BILA</name>